<evidence type="ECO:0000313" key="3">
    <source>
        <dbReference type="EMBL" id="EAZ94128.1"/>
    </source>
</evidence>
<gene>
    <name evidence="3" type="ORF">CY0110_09647</name>
</gene>
<feature type="compositionally biased region" description="Low complexity" evidence="1">
    <location>
        <begin position="260"/>
        <end position="280"/>
    </location>
</feature>
<dbReference type="OrthoDB" id="515781at2"/>
<feature type="compositionally biased region" description="Polar residues" evidence="1">
    <location>
        <begin position="225"/>
        <end position="240"/>
    </location>
</feature>
<feature type="signal peptide" evidence="2">
    <location>
        <begin position="1"/>
        <end position="33"/>
    </location>
</feature>
<dbReference type="InterPro" id="IPR025478">
    <property type="entry name" value="COP23"/>
</dbReference>
<dbReference type="Pfam" id="PF14218">
    <property type="entry name" value="COP23"/>
    <property type="match status" value="1"/>
</dbReference>
<evidence type="ECO:0000313" key="4">
    <source>
        <dbReference type="Proteomes" id="UP000003781"/>
    </source>
</evidence>
<feature type="region of interest" description="Disordered" evidence="1">
    <location>
        <begin position="225"/>
        <end position="280"/>
    </location>
</feature>
<feature type="region of interest" description="Disordered" evidence="1">
    <location>
        <begin position="65"/>
        <end position="89"/>
    </location>
</feature>
<dbReference type="RefSeq" id="WP_008272466.1">
    <property type="nucleotide sequence ID" value="NZ_AAXW01000001.1"/>
</dbReference>
<dbReference type="eggNOG" id="ENOG502ZTMU">
    <property type="taxonomic scope" value="Bacteria"/>
</dbReference>
<keyword evidence="2" id="KW-0732">Signal</keyword>
<keyword evidence="4" id="KW-1185">Reference proteome</keyword>
<evidence type="ECO:0000256" key="1">
    <source>
        <dbReference type="SAM" id="MobiDB-lite"/>
    </source>
</evidence>
<dbReference type="AlphaFoldDB" id="A3IGN6"/>
<comment type="caution">
    <text evidence="3">The sequence shown here is derived from an EMBL/GenBank/DDBJ whole genome shotgun (WGS) entry which is preliminary data.</text>
</comment>
<protein>
    <submittedName>
        <fullName evidence="3">Uncharacterized protein</fullName>
    </submittedName>
</protein>
<dbReference type="Proteomes" id="UP000003781">
    <property type="component" value="Unassembled WGS sequence"/>
</dbReference>
<accession>A3IGN6</accession>
<evidence type="ECO:0000256" key="2">
    <source>
        <dbReference type="SAM" id="SignalP"/>
    </source>
</evidence>
<organism evidence="3 4">
    <name type="scientific">Crocosphaera chwakensis CCY0110</name>
    <dbReference type="NCBI Taxonomy" id="391612"/>
    <lineage>
        <taxon>Bacteria</taxon>
        <taxon>Bacillati</taxon>
        <taxon>Cyanobacteriota</taxon>
        <taxon>Cyanophyceae</taxon>
        <taxon>Oscillatoriophycideae</taxon>
        <taxon>Chroococcales</taxon>
        <taxon>Aphanothecaceae</taxon>
        <taxon>Crocosphaera</taxon>
        <taxon>Crocosphaera chwakensis</taxon>
    </lineage>
</organism>
<name>A3IGN6_9CHRO</name>
<proteinExistence type="predicted"/>
<dbReference type="EMBL" id="AAXW01000001">
    <property type="protein sequence ID" value="EAZ94128.1"/>
    <property type="molecule type" value="Genomic_DNA"/>
</dbReference>
<sequence>MKKQLSNHMKNVVKRTGYGLGLMILFSASSANANPLVDFLRDYRNYRTSDPQDYDYNVAQQSPDDIIIDSNPQTTPPPPPVNTSSSDTRFDCQYHDGQYKVMYRPQSQGMQPYPWAIPSNMGDGWTAERRCNEISRRLEMYRPDGLLELKNGRENSYDTICVTTEVDPRCRIVLTVPPGKNPEVTRNQIFQTLVAAEEGQYTQGVNAFTGGSGITNPLGQLLNGTVPQIGKPSSTRSSGINLRPFLAPTDGGTGEKLEKTPTNSNSRPSNSRTLNPNLFR</sequence>
<reference evidence="3 4" key="1">
    <citation type="submission" date="2007-03" db="EMBL/GenBank/DDBJ databases">
        <authorList>
            <person name="Stal L."/>
            <person name="Ferriera S."/>
            <person name="Johnson J."/>
            <person name="Kravitz S."/>
            <person name="Beeson K."/>
            <person name="Sutton G."/>
            <person name="Rogers Y.-H."/>
            <person name="Friedman R."/>
            <person name="Frazier M."/>
            <person name="Venter J.C."/>
        </authorList>
    </citation>
    <scope>NUCLEOTIDE SEQUENCE [LARGE SCALE GENOMIC DNA]</scope>
    <source>
        <strain evidence="3 4">CCY0110</strain>
    </source>
</reference>
<feature type="chain" id="PRO_5002653748" evidence="2">
    <location>
        <begin position="34"/>
        <end position="280"/>
    </location>
</feature>